<dbReference type="EMBL" id="LGUI01000003">
    <property type="protein sequence ID" value="PNE33438.1"/>
    <property type="molecule type" value="Genomic_DNA"/>
</dbReference>
<dbReference type="NCBIfam" id="NF033521">
    <property type="entry name" value="lasso_leader_L3"/>
    <property type="match status" value="1"/>
</dbReference>
<reference evidence="4" key="1">
    <citation type="submission" date="2015-07" db="EMBL/GenBank/DDBJ databases">
        <authorList>
            <person name="Graham D.E."/>
            <person name="Giannone R.J."/>
            <person name="Gulvik C.A."/>
            <person name="Hettich R.L."/>
            <person name="Klingeman D.M."/>
            <person name="Mahan K.M."/>
            <person name="Parry R.J."/>
            <person name="Spain J.C."/>
        </authorList>
    </citation>
    <scope>NUCLEOTIDE SEQUENCE [LARGE SCALE GENOMIC DNA]</scope>
    <source>
        <strain evidence="4">ATCC 27428</strain>
    </source>
</reference>
<keyword evidence="4" id="KW-1185">Reference proteome</keyword>
<evidence type="ECO:0000256" key="1">
    <source>
        <dbReference type="SAM" id="MobiDB-lite"/>
    </source>
</evidence>
<accession>A0A2N8NXE1</accession>
<organism evidence="3 4">
    <name type="scientific">Streptomyces eurocidicus</name>
    <name type="common">Streptoverticillium eurocidicus</name>
    <dbReference type="NCBI Taxonomy" id="66423"/>
    <lineage>
        <taxon>Bacteria</taxon>
        <taxon>Bacillati</taxon>
        <taxon>Actinomycetota</taxon>
        <taxon>Actinomycetes</taxon>
        <taxon>Kitasatosporales</taxon>
        <taxon>Streptomycetaceae</taxon>
        <taxon>Streptomyces</taxon>
    </lineage>
</organism>
<evidence type="ECO:0000313" key="4">
    <source>
        <dbReference type="Proteomes" id="UP000235945"/>
    </source>
</evidence>
<gene>
    <name evidence="3" type="ORF">AF335_11145</name>
    <name evidence="2" type="ORF">FHS36_003919</name>
</gene>
<dbReference type="AlphaFoldDB" id="A0A2N8NXE1"/>
<proteinExistence type="predicted"/>
<comment type="caution">
    <text evidence="3">The sequence shown here is derived from an EMBL/GenBank/DDBJ whole genome shotgun (WGS) entry which is preliminary data.</text>
</comment>
<evidence type="ECO:0008006" key="6">
    <source>
        <dbReference type="Google" id="ProtNLM"/>
    </source>
</evidence>
<name>A0A2N8NXE1_STREU</name>
<reference evidence="3" key="2">
    <citation type="submission" date="2015-07" db="EMBL/GenBank/DDBJ databases">
        <authorList>
            <person name="Noorani M."/>
        </authorList>
    </citation>
    <scope>NUCLEOTIDE SEQUENCE [LARGE SCALE GENOMIC DNA]</scope>
    <source>
        <strain evidence="3">ATCC 27428</strain>
    </source>
</reference>
<dbReference type="EMBL" id="JACHJF010000012">
    <property type="protein sequence ID" value="MBB5120477.1"/>
    <property type="molecule type" value="Genomic_DNA"/>
</dbReference>
<evidence type="ECO:0000313" key="3">
    <source>
        <dbReference type="EMBL" id="PNE33438.1"/>
    </source>
</evidence>
<protein>
    <recommendedName>
        <fullName evidence="6">Lasso RiPP family leader peptide-containing protein</fullName>
    </recommendedName>
</protein>
<feature type="region of interest" description="Disordered" evidence="1">
    <location>
        <begin position="33"/>
        <end position="59"/>
    </location>
</feature>
<evidence type="ECO:0000313" key="5">
    <source>
        <dbReference type="Proteomes" id="UP000528608"/>
    </source>
</evidence>
<evidence type="ECO:0000313" key="2">
    <source>
        <dbReference type="EMBL" id="MBB5120477.1"/>
    </source>
</evidence>
<dbReference type="RefSeq" id="WP_170127668.1">
    <property type="nucleotide sequence ID" value="NZ_JACHJF010000012.1"/>
</dbReference>
<reference evidence="2 5" key="3">
    <citation type="submission" date="2020-08" db="EMBL/GenBank/DDBJ databases">
        <title>Genomic Encyclopedia of Type Strains, Phase III (KMG-III): the genomes of soil and plant-associated and newly described type strains.</title>
        <authorList>
            <person name="Whitman W."/>
        </authorList>
    </citation>
    <scope>NUCLEOTIDE SEQUENCE [LARGE SCALE GENOMIC DNA]</scope>
    <source>
        <strain evidence="2 5">CECT 3259</strain>
    </source>
</reference>
<dbReference type="Proteomes" id="UP000528608">
    <property type="component" value="Unassembled WGS sequence"/>
</dbReference>
<dbReference type="Proteomes" id="UP000235945">
    <property type="component" value="Unassembled WGS sequence"/>
</dbReference>
<sequence length="59" mass="5950">MSKVASGGTETCSPAYEAPKVMAVGSFAADTLGDVSVGQSDDSDAGQYYAPLFAPTSRS</sequence>